<accession>A0ABS2CBN7</accession>
<dbReference type="SUPFAM" id="SSF51445">
    <property type="entry name" value="(Trans)glycosidases"/>
    <property type="match status" value="1"/>
</dbReference>
<dbReference type="Gene3D" id="2.60.40.1180">
    <property type="entry name" value="Golgi alpha-mannosidase II"/>
    <property type="match status" value="1"/>
</dbReference>
<evidence type="ECO:0000256" key="1">
    <source>
        <dbReference type="ARBA" id="ARBA00008061"/>
    </source>
</evidence>
<reference evidence="3 4" key="1">
    <citation type="submission" date="2019-11" db="EMBL/GenBank/DDBJ databases">
        <title>Novel Deefgea species.</title>
        <authorList>
            <person name="Han J.-H."/>
        </authorList>
    </citation>
    <scope>NUCLEOTIDE SEQUENCE [LARGE SCALE GENOMIC DNA]</scope>
    <source>
        <strain evidence="3 4">LMG 24817</strain>
    </source>
</reference>
<dbReference type="SMART" id="SM00642">
    <property type="entry name" value="Aamy"/>
    <property type="match status" value="1"/>
</dbReference>
<proteinExistence type="inferred from homology"/>
<feature type="domain" description="Glycosyl hydrolase family 13 catalytic" evidence="2">
    <location>
        <begin position="16"/>
        <end position="406"/>
    </location>
</feature>
<dbReference type="RefSeq" id="WP_203570762.1">
    <property type="nucleotide sequence ID" value="NZ_WOFE01000002.1"/>
</dbReference>
<dbReference type="InterPro" id="IPR013780">
    <property type="entry name" value="Glyco_hydro_b"/>
</dbReference>
<sequence length="543" mass="61337">MAKKNPDWWRGAVIYQIYPRSFKDSNGDGVGDLRGIIQQMPYLQSLNVDALWISPFFKSPMADFGYDVSNYREVDPLFGTLDDFDELLKVAHKAKLKIIIDQVLSHTSDQHEWFKESRSSRDNPKADWYVWADPQADGTPPNNWLSVFGGSAWQWDSRRCQYYLHNFLTSQPDLNFHCKAVQKAILAEVEFWLERGVDGFRFDACIFHFHDQQLRNNPPAKVADTTSVAASNPYGMQQHLYDKSQPENIKFLKKLRKLLNKYKAASIGEIGDDDSPSRIAEYTEGGDKFHQAYSFDLLTETFSAAHIRSIVETMEGKFAALEQPGWTCWSIGNHDVPRVATRWGKGTGGAPFSKLMMALQASLRGSVCLYQGDELGLTEADIPFELLQDPYGITFWPEFKGRDGCRTPMPWQAGAANAGFTVAQPWLPIPAEHALAAVDTQEKPRESVLNFSRRFLAWRRKNTVLVTGEIQFLAATEPILLFERSNGKDHVLVAFNLSDQTQTIALPKGWEKVTAMDGHGLMGGAVDKKHIVLKPWGGYFGQL</sequence>
<name>A0ABS2CBN7_9NEIS</name>
<comment type="caution">
    <text evidence="3">The sequence shown here is derived from an EMBL/GenBank/DDBJ whole genome shotgun (WGS) entry which is preliminary data.</text>
</comment>
<dbReference type="PANTHER" id="PTHR10357">
    <property type="entry name" value="ALPHA-AMYLASE FAMILY MEMBER"/>
    <property type="match status" value="1"/>
</dbReference>
<dbReference type="InterPro" id="IPR045857">
    <property type="entry name" value="O16G_dom_2"/>
</dbReference>
<dbReference type="InterPro" id="IPR017853">
    <property type="entry name" value="GH"/>
</dbReference>
<comment type="similarity">
    <text evidence="1">Belongs to the glycosyl hydrolase 13 family.</text>
</comment>
<dbReference type="SUPFAM" id="SSF51011">
    <property type="entry name" value="Glycosyl hydrolase domain"/>
    <property type="match status" value="1"/>
</dbReference>
<keyword evidence="4" id="KW-1185">Reference proteome</keyword>
<dbReference type="Proteomes" id="UP001195660">
    <property type="component" value="Unassembled WGS sequence"/>
</dbReference>
<evidence type="ECO:0000313" key="4">
    <source>
        <dbReference type="Proteomes" id="UP001195660"/>
    </source>
</evidence>
<dbReference type="InterPro" id="IPR006047">
    <property type="entry name" value="GH13_cat_dom"/>
</dbReference>
<gene>
    <name evidence="3" type="ORF">GM173_07620</name>
</gene>
<dbReference type="Gene3D" id="3.90.400.10">
    <property type="entry name" value="Oligo-1,6-glucosidase, Domain 2"/>
    <property type="match status" value="1"/>
</dbReference>
<dbReference type="Pfam" id="PF00128">
    <property type="entry name" value="Alpha-amylase"/>
    <property type="match status" value="1"/>
</dbReference>
<dbReference type="Gene3D" id="3.20.20.80">
    <property type="entry name" value="Glycosidases"/>
    <property type="match status" value="2"/>
</dbReference>
<dbReference type="CDD" id="cd11330">
    <property type="entry name" value="AmyAc_OligoGlu"/>
    <property type="match status" value="1"/>
</dbReference>
<organism evidence="3 4">
    <name type="scientific">Deefgea chitinilytica</name>
    <dbReference type="NCBI Taxonomy" id="570276"/>
    <lineage>
        <taxon>Bacteria</taxon>
        <taxon>Pseudomonadati</taxon>
        <taxon>Pseudomonadota</taxon>
        <taxon>Betaproteobacteria</taxon>
        <taxon>Neisseriales</taxon>
        <taxon>Chitinibacteraceae</taxon>
        <taxon>Deefgea</taxon>
    </lineage>
</organism>
<dbReference type="EMBL" id="WOFE01000002">
    <property type="protein sequence ID" value="MBM5571447.1"/>
    <property type="molecule type" value="Genomic_DNA"/>
</dbReference>
<evidence type="ECO:0000313" key="3">
    <source>
        <dbReference type="EMBL" id="MBM5571447.1"/>
    </source>
</evidence>
<protein>
    <submittedName>
        <fullName evidence="3">Alpha-glucosidase</fullName>
    </submittedName>
</protein>
<dbReference type="PANTHER" id="PTHR10357:SF179">
    <property type="entry name" value="NEUTRAL AND BASIC AMINO ACID TRANSPORT PROTEIN RBAT"/>
    <property type="match status" value="1"/>
</dbReference>
<evidence type="ECO:0000259" key="2">
    <source>
        <dbReference type="SMART" id="SM00642"/>
    </source>
</evidence>